<dbReference type="PANTHER" id="PTHR22872">
    <property type="entry name" value="BTK-BINDING PROTEIN-RELATED"/>
    <property type="match status" value="1"/>
</dbReference>
<accession>A0A8C5C2Q9</accession>
<feature type="repeat" description="RCC1" evidence="2">
    <location>
        <begin position="52"/>
        <end position="103"/>
    </location>
</feature>
<evidence type="ECO:0000256" key="1">
    <source>
        <dbReference type="ARBA" id="ARBA00022737"/>
    </source>
</evidence>
<evidence type="ECO:0000313" key="4">
    <source>
        <dbReference type="Proteomes" id="UP000694546"/>
    </source>
</evidence>
<dbReference type="PROSITE" id="PS00626">
    <property type="entry name" value="RCC1_2"/>
    <property type="match status" value="1"/>
</dbReference>
<reference evidence="3" key="1">
    <citation type="submission" date="2025-08" db="UniProtKB">
        <authorList>
            <consortium name="Ensembl"/>
        </authorList>
    </citation>
    <scope>IDENTIFICATION</scope>
</reference>
<dbReference type="Gene3D" id="2.130.10.30">
    <property type="entry name" value="Regulator of chromosome condensation 1/beta-lactamase-inhibitor protein II"/>
    <property type="match status" value="1"/>
</dbReference>
<dbReference type="SUPFAM" id="SSF50985">
    <property type="entry name" value="RCC1/BLIP-II"/>
    <property type="match status" value="1"/>
</dbReference>
<dbReference type="PANTHER" id="PTHR22872:SF9">
    <property type="entry name" value="X-LINKED RETINITIS PIGMENTOSA GTPASE REGULATOR"/>
    <property type="match status" value="1"/>
</dbReference>
<dbReference type="Pfam" id="PF00415">
    <property type="entry name" value="RCC1"/>
    <property type="match status" value="2"/>
</dbReference>
<dbReference type="GeneTree" id="ENSGT00940000159616"/>
<organism evidence="3 4">
    <name type="scientific">Gadus morhua</name>
    <name type="common">Atlantic cod</name>
    <dbReference type="NCBI Taxonomy" id="8049"/>
    <lineage>
        <taxon>Eukaryota</taxon>
        <taxon>Metazoa</taxon>
        <taxon>Chordata</taxon>
        <taxon>Craniata</taxon>
        <taxon>Vertebrata</taxon>
        <taxon>Euteleostomi</taxon>
        <taxon>Actinopterygii</taxon>
        <taxon>Neopterygii</taxon>
        <taxon>Teleostei</taxon>
        <taxon>Neoteleostei</taxon>
        <taxon>Acanthomorphata</taxon>
        <taxon>Zeiogadaria</taxon>
        <taxon>Gadariae</taxon>
        <taxon>Gadiformes</taxon>
        <taxon>Gadoidei</taxon>
        <taxon>Gadidae</taxon>
        <taxon>Gadus</taxon>
    </lineage>
</organism>
<dbReference type="Ensembl" id="ENSGMOT00000040959.1">
    <property type="protein sequence ID" value="ENSGMOP00000055048.1"/>
    <property type="gene ID" value="ENSGMOG00000003765.2"/>
</dbReference>
<evidence type="ECO:0000313" key="3">
    <source>
        <dbReference type="Ensembl" id="ENSGMOP00000055048.1"/>
    </source>
</evidence>
<proteinExistence type="predicted"/>
<feature type="repeat" description="RCC1" evidence="2">
    <location>
        <begin position="104"/>
        <end position="156"/>
    </location>
</feature>
<name>A0A8C5C2Q9_GADMO</name>
<keyword evidence="1" id="KW-0677">Repeat</keyword>
<keyword evidence="4" id="KW-1185">Reference proteome</keyword>
<dbReference type="InterPro" id="IPR009091">
    <property type="entry name" value="RCC1/BLIP-II"/>
</dbReference>
<evidence type="ECO:0000256" key="2">
    <source>
        <dbReference type="PROSITE-ProRule" id="PRU00235"/>
    </source>
</evidence>
<dbReference type="InterPro" id="IPR000408">
    <property type="entry name" value="Reg_chr_condens"/>
</dbReference>
<dbReference type="PROSITE" id="PS50012">
    <property type="entry name" value="RCC1_3"/>
    <property type="match status" value="2"/>
</dbReference>
<sequence>EILPQPLLNEKGAIFTFGKSNFADNVQSKFWLKNDHAVKIACGEEHTAVITGRLLMLGCNEWGQLGLGQQRAAFTPTFVKASKSERVKLVACGRDHTIICTCERNVYVTGRNQKGQLGLGHRDDTTLFQLMPPFCDHAPIKMLSAGCSTSAALTGKRRGEQCFLPPVSCISFSLHHRVSSLRL</sequence>
<protein>
    <submittedName>
        <fullName evidence="3">Retinitis pigmentosa GTPase regulator</fullName>
    </submittedName>
</protein>
<dbReference type="InterPro" id="IPR051625">
    <property type="entry name" value="Signaling_Regulatory_Domain"/>
</dbReference>
<dbReference type="AlphaFoldDB" id="A0A8C5C2Q9"/>
<reference evidence="3" key="2">
    <citation type="submission" date="2025-09" db="UniProtKB">
        <authorList>
            <consortium name="Ensembl"/>
        </authorList>
    </citation>
    <scope>IDENTIFICATION</scope>
</reference>
<dbReference type="Proteomes" id="UP000694546">
    <property type="component" value="Chromosome 20"/>
</dbReference>